<dbReference type="EMBL" id="CP002630">
    <property type="protein sequence ID" value="AEB12625.1"/>
    <property type="molecule type" value="Genomic_DNA"/>
</dbReference>
<sequence length="325" mass="35913">MGRTRLTSRYLVHGLEIAVRADNPRVLAALHARIGGFAGGGYGHPQCTFEYRVHGDPRRRWLTPPEGEARRMYEPPLGEVLYYTASDELFINHTGRVRVLCEAARGRVRIALAEDAPDAIWVATHPLFTLPFLEVLKRWGRFGINAVGVRVNGVGVLFPAVEEVLQAGIMRALERAGFKVLGPGPVFLVRRPEGLRVLAFPKERDISEVTPFSPGALLQGHPRTAGEAPPSTWAEDAPPEPTRLEVEPAFLLFPTRGSSPRNRVRPMSRDDALLELLPNVLVTEPVATQAHLDILSELVETSAAYRFEVGTSLEGLSEFLWRLVG</sequence>
<dbReference type="RefSeq" id="WP_013704671.1">
    <property type="nucleotide sequence ID" value="NC_015387.1"/>
</dbReference>
<dbReference type="AlphaFoldDB" id="F2NKG5"/>
<gene>
    <name evidence="2" type="ordered locus">Marky_1894</name>
</gene>
<evidence type="ECO:0000313" key="3">
    <source>
        <dbReference type="Proteomes" id="UP000007030"/>
    </source>
</evidence>
<protein>
    <submittedName>
        <fullName evidence="2">Uncharacterized protein</fullName>
    </submittedName>
</protein>
<dbReference type="Proteomes" id="UP000007030">
    <property type="component" value="Chromosome"/>
</dbReference>
<evidence type="ECO:0000256" key="1">
    <source>
        <dbReference type="SAM" id="MobiDB-lite"/>
    </source>
</evidence>
<dbReference type="KEGG" id="mhd:Marky_1894"/>
<reference evidence="2 3" key="1">
    <citation type="journal article" date="2012" name="Stand. Genomic Sci.">
        <title>Complete genome sequence of the aerobic, heterotroph Marinithermus hydrothermalis type strain (T1(T)) from a deep-sea hydrothermal vent chimney.</title>
        <authorList>
            <person name="Copeland A."/>
            <person name="Gu W."/>
            <person name="Yasawong M."/>
            <person name="Lapidus A."/>
            <person name="Lucas S."/>
            <person name="Deshpande S."/>
            <person name="Pagani I."/>
            <person name="Tapia R."/>
            <person name="Cheng J.F."/>
            <person name="Goodwin L.A."/>
            <person name="Pitluck S."/>
            <person name="Liolios K."/>
            <person name="Ivanova N."/>
            <person name="Mavromatis K."/>
            <person name="Mikhailova N."/>
            <person name="Pati A."/>
            <person name="Chen A."/>
            <person name="Palaniappan K."/>
            <person name="Land M."/>
            <person name="Pan C."/>
            <person name="Brambilla E.M."/>
            <person name="Rohde M."/>
            <person name="Tindall B.J."/>
            <person name="Sikorski J."/>
            <person name="Goker M."/>
            <person name="Detter J.C."/>
            <person name="Bristow J."/>
            <person name="Eisen J.A."/>
            <person name="Markowitz V."/>
            <person name="Hugenholtz P."/>
            <person name="Kyrpides N.C."/>
            <person name="Klenk H.P."/>
            <person name="Woyke T."/>
        </authorList>
    </citation>
    <scope>NUCLEOTIDE SEQUENCE [LARGE SCALE GENOMIC DNA]</scope>
    <source>
        <strain evidence="3">DSM 14884 / JCM 11576 / T1</strain>
    </source>
</reference>
<keyword evidence="3" id="KW-1185">Reference proteome</keyword>
<dbReference type="HOGENOM" id="CLU_833378_0_0_0"/>
<dbReference type="eggNOG" id="COG1493">
    <property type="taxonomic scope" value="Bacteria"/>
</dbReference>
<proteinExistence type="predicted"/>
<accession>F2NKG5</accession>
<organism evidence="2 3">
    <name type="scientific">Marinithermus hydrothermalis (strain DSM 14884 / JCM 11576 / T1)</name>
    <dbReference type="NCBI Taxonomy" id="869210"/>
    <lineage>
        <taxon>Bacteria</taxon>
        <taxon>Thermotogati</taxon>
        <taxon>Deinococcota</taxon>
        <taxon>Deinococci</taxon>
        <taxon>Thermales</taxon>
        <taxon>Thermaceae</taxon>
        <taxon>Marinithermus</taxon>
    </lineage>
</organism>
<dbReference type="STRING" id="869210.Marky_1894"/>
<feature type="region of interest" description="Disordered" evidence="1">
    <location>
        <begin position="211"/>
        <end position="240"/>
    </location>
</feature>
<dbReference type="OrthoDB" id="9767511at2"/>
<name>F2NKG5_MARHT</name>
<evidence type="ECO:0000313" key="2">
    <source>
        <dbReference type="EMBL" id="AEB12625.1"/>
    </source>
</evidence>